<organism evidence="1 2">
    <name type="scientific">Trichonephila clavata</name>
    <name type="common">Joro spider</name>
    <name type="synonym">Nephila clavata</name>
    <dbReference type="NCBI Taxonomy" id="2740835"/>
    <lineage>
        <taxon>Eukaryota</taxon>
        <taxon>Metazoa</taxon>
        <taxon>Ecdysozoa</taxon>
        <taxon>Arthropoda</taxon>
        <taxon>Chelicerata</taxon>
        <taxon>Arachnida</taxon>
        <taxon>Araneae</taxon>
        <taxon>Araneomorphae</taxon>
        <taxon>Entelegynae</taxon>
        <taxon>Araneoidea</taxon>
        <taxon>Nephilidae</taxon>
        <taxon>Trichonephila</taxon>
    </lineage>
</organism>
<name>A0A8X6G6K2_TRICU</name>
<comment type="caution">
    <text evidence="1">The sequence shown here is derived from an EMBL/GenBank/DDBJ whole genome shotgun (WGS) entry which is preliminary data.</text>
</comment>
<dbReference type="EMBL" id="BMAO01011662">
    <property type="protein sequence ID" value="GFQ75433.1"/>
    <property type="molecule type" value="Genomic_DNA"/>
</dbReference>
<protein>
    <submittedName>
        <fullName evidence="1">Rho guanine nucleotide exchange factor 10-like protein</fullName>
    </submittedName>
</protein>
<sequence length="129" mass="14853">MKDGSKEKFGCPVAIKLYNKIMRGKDITDQMANVYELDRKSRKWWKKVLFSPIDECNGQLMDCVLCELKHRITLLDFSVLLAEALWRPESSTHSINAVEELDAHPKHHESYSMLVTICQEQKSMTAHSG</sequence>
<gene>
    <name evidence="1" type="primary">X975_25666</name>
    <name evidence="1" type="ORF">TNCT_395691</name>
</gene>
<proteinExistence type="predicted"/>
<dbReference type="Proteomes" id="UP000887116">
    <property type="component" value="Unassembled WGS sequence"/>
</dbReference>
<keyword evidence="2" id="KW-1185">Reference proteome</keyword>
<dbReference type="AlphaFoldDB" id="A0A8X6G6K2"/>
<reference evidence="1" key="1">
    <citation type="submission" date="2020-07" db="EMBL/GenBank/DDBJ databases">
        <title>Multicomponent nature underlies the extraordinary mechanical properties of spider dragline silk.</title>
        <authorList>
            <person name="Kono N."/>
            <person name="Nakamura H."/>
            <person name="Mori M."/>
            <person name="Yoshida Y."/>
            <person name="Ohtoshi R."/>
            <person name="Malay A.D."/>
            <person name="Moran D.A.P."/>
            <person name="Tomita M."/>
            <person name="Numata K."/>
            <person name="Arakawa K."/>
        </authorList>
    </citation>
    <scope>NUCLEOTIDE SEQUENCE</scope>
</reference>
<evidence type="ECO:0000313" key="1">
    <source>
        <dbReference type="EMBL" id="GFQ75433.1"/>
    </source>
</evidence>
<accession>A0A8X6G6K2</accession>
<evidence type="ECO:0000313" key="2">
    <source>
        <dbReference type="Proteomes" id="UP000887116"/>
    </source>
</evidence>